<gene>
    <name evidence="3" type="ORF">OVA965_LOCUS8765</name>
    <name evidence="4" type="ORF">TMI583_LOCUS8763</name>
</gene>
<dbReference type="Proteomes" id="UP000677228">
    <property type="component" value="Unassembled WGS sequence"/>
</dbReference>
<dbReference type="EMBL" id="CAJOBA010003000">
    <property type="protein sequence ID" value="CAF3667210.1"/>
    <property type="molecule type" value="Genomic_DNA"/>
</dbReference>
<feature type="coiled-coil region" evidence="1">
    <location>
        <begin position="289"/>
        <end position="316"/>
    </location>
</feature>
<evidence type="ECO:0000313" key="5">
    <source>
        <dbReference type="Proteomes" id="UP000677228"/>
    </source>
</evidence>
<evidence type="ECO:0008006" key="6">
    <source>
        <dbReference type="Google" id="ProtNLM"/>
    </source>
</evidence>
<dbReference type="InterPro" id="IPR025048">
    <property type="entry name" value="DUF3987"/>
</dbReference>
<keyword evidence="1" id="KW-0175">Coiled coil</keyword>
<dbReference type="Pfam" id="PF13148">
    <property type="entry name" value="DUF3987"/>
    <property type="match status" value="1"/>
</dbReference>
<evidence type="ECO:0000313" key="4">
    <source>
        <dbReference type="EMBL" id="CAF3667210.1"/>
    </source>
</evidence>
<sequence>MSKLKIDPNALHKRNKQKCLEYTSGARLENYVRSQRIIDFFLNYEQQNCNAMVLFYCGLISISTFANESRVYIDPEKSSGYQPTNLFGFLLGQSGCGKSYHVSKIIKACNKANSFIEQREAQLKRHHQSRPNDDLQFASSCSLSRSKSKRNASETERKKPKQSTALIQYITLPELMSSLEKESAFIIGHEGDALLKDMSFYDPKNGDKAHGTFTEGFDDFDNTSKATLNYGLEIMDKTISILIASTGKNWPDLLAYHSTREEAGNPFWGFYERFLLYVMEKQKPTDPPNTGTEEQIKEKIQQRAQQRREKRESRKKTAPFDRTKPSLAQLFLARKAINRRYYELETEADAYIVPIIEDLLNDKGNSNILDENEKPQSFLPENVKSVTGQDEALAHRAADILLRVSCNVQQIEDALSVFHNPQMSGTFTYDVISDAFYDRILQVVDTMFGEASPPFDKIDATVEPDSALNISLASAQTAVNFVGQVLLPQQFAMHSYQTTEEETTQQQLYNEKSILFLPFKFFNKTLLTGHNGILRKLASDEVEKLLNRLVSKQLLLRNTGTNDKFFKHPKQNNIPFTYAKYIPNAHEEAAYNHIFVTDYQSTLAVYKQTYRASEYLPKQYYLTPFGMEQLERHVCKELCVGFNVFTRDNEAKIGQAVPKISKRQITTACCSADESHDSIELTGKFSLSREEQEGLHFDNIHQLFDELPHVEIKTSVPRYADLEKGVLSEQAAARINDPLDAKTTFLCRQILLFDSIILTNDTIVDLAQLDENLAQKAINSLKLRKLLKEGSYLSINIVAYIKEIPSDLADEISKSLFYTKLDEWPFSLKAYLATCKITVQYLSLLSEEGKQLLSSRQYSHLKLT</sequence>
<evidence type="ECO:0000256" key="1">
    <source>
        <dbReference type="SAM" id="Coils"/>
    </source>
</evidence>
<accession>A0A8S2D5M5</accession>
<dbReference type="AlphaFoldDB" id="A0A8S2D5M5"/>
<evidence type="ECO:0000313" key="3">
    <source>
        <dbReference type="EMBL" id="CAF0883888.1"/>
    </source>
</evidence>
<comment type="caution">
    <text evidence="3">The sequence shown here is derived from an EMBL/GenBank/DDBJ whole genome shotgun (WGS) entry which is preliminary data.</text>
</comment>
<name>A0A8S2D5M5_9BILA</name>
<feature type="region of interest" description="Disordered" evidence="2">
    <location>
        <begin position="121"/>
        <end position="160"/>
    </location>
</feature>
<organism evidence="3 5">
    <name type="scientific">Didymodactylos carnosus</name>
    <dbReference type="NCBI Taxonomy" id="1234261"/>
    <lineage>
        <taxon>Eukaryota</taxon>
        <taxon>Metazoa</taxon>
        <taxon>Spiralia</taxon>
        <taxon>Gnathifera</taxon>
        <taxon>Rotifera</taxon>
        <taxon>Eurotatoria</taxon>
        <taxon>Bdelloidea</taxon>
        <taxon>Philodinida</taxon>
        <taxon>Philodinidae</taxon>
        <taxon>Didymodactylos</taxon>
    </lineage>
</organism>
<dbReference type="EMBL" id="CAJNOK010002998">
    <property type="protein sequence ID" value="CAF0883888.1"/>
    <property type="molecule type" value="Genomic_DNA"/>
</dbReference>
<evidence type="ECO:0000256" key="2">
    <source>
        <dbReference type="SAM" id="MobiDB-lite"/>
    </source>
</evidence>
<dbReference type="Proteomes" id="UP000682733">
    <property type="component" value="Unassembled WGS sequence"/>
</dbReference>
<protein>
    <recommendedName>
        <fullName evidence="6">DUF3987 domain-containing protein</fullName>
    </recommendedName>
</protein>
<reference evidence="3" key="1">
    <citation type="submission" date="2021-02" db="EMBL/GenBank/DDBJ databases">
        <authorList>
            <person name="Nowell W R."/>
        </authorList>
    </citation>
    <scope>NUCLEOTIDE SEQUENCE</scope>
</reference>
<proteinExistence type="predicted"/>